<dbReference type="PANTHER" id="PTHR22093">
    <property type="entry name" value="LEUKOCYTE RECEPTOR CLUSTER LRC MEMBER 1"/>
    <property type="match status" value="1"/>
</dbReference>
<feature type="compositionally biased region" description="Basic and acidic residues" evidence="2">
    <location>
        <begin position="138"/>
        <end position="188"/>
    </location>
</feature>
<organism evidence="4 5">
    <name type="scientific">Serendipita indica (strain DSM 11827)</name>
    <name type="common">Root endophyte fungus</name>
    <name type="synonym">Piriformospora indica</name>
    <dbReference type="NCBI Taxonomy" id="1109443"/>
    <lineage>
        <taxon>Eukaryota</taxon>
        <taxon>Fungi</taxon>
        <taxon>Dikarya</taxon>
        <taxon>Basidiomycota</taxon>
        <taxon>Agaricomycotina</taxon>
        <taxon>Agaricomycetes</taxon>
        <taxon>Sebacinales</taxon>
        <taxon>Serendipitaceae</taxon>
        <taxon>Serendipita</taxon>
    </lineage>
</organism>
<feature type="domain" description="CBF1-interacting co-repressor CIR N-terminal" evidence="3">
    <location>
        <begin position="11"/>
        <end position="47"/>
    </location>
</feature>
<sequence length="300" mass="34628">MGRLVIAHHRSYHPYKAENIERVRRDEEEARLQEAKEEGRLRLADSEARIELLRKRAGIRESKASRKDKEEDDIIPEAVKASFKEHKEAKPDALQGLMTNGHINLFADLENNEASLAQATERPKKRRGKEKEDDDAETDRGYRLAPSEADRKPWYIKSKEEGQPKLDADKRDRDEMRKQKHDPLKDVEASLSRASAKAALTVRQKHPMHPPSSTTSNPLLDSRLSREASERERAAELIARRKRERMGAETPSTTAASDAGYGNLFNKTDVEEAARRRRDNERWKDRVRNWDGTEGHGRRW</sequence>
<evidence type="ECO:0000313" key="5">
    <source>
        <dbReference type="Proteomes" id="UP000007148"/>
    </source>
</evidence>
<reference evidence="4 5" key="1">
    <citation type="journal article" date="2011" name="PLoS Pathog.">
        <title>Endophytic Life Strategies Decoded by Genome and Transcriptome Analyses of the Mutualistic Root Symbiont Piriformospora indica.</title>
        <authorList>
            <person name="Zuccaro A."/>
            <person name="Lahrmann U."/>
            <person name="Guldener U."/>
            <person name="Langen G."/>
            <person name="Pfiffi S."/>
            <person name="Biedenkopf D."/>
            <person name="Wong P."/>
            <person name="Samans B."/>
            <person name="Grimm C."/>
            <person name="Basiewicz M."/>
            <person name="Murat C."/>
            <person name="Martin F."/>
            <person name="Kogel K.H."/>
        </authorList>
    </citation>
    <scope>NUCLEOTIDE SEQUENCE [LARGE SCALE GENOMIC DNA]</scope>
    <source>
        <strain evidence="4 5">DSM 11827</strain>
    </source>
</reference>
<dbReference type="PANTHER" id="PTHR22093:SF0">
    <property type="entry name" value="LEUKOCYTE RECEPTOR CLUSTER MEMBER 1"/>
    <property type="match status" value="1"/>
</dbReference>
<feature type="compositionally biased region" description="Basic and acidic residues" evidence="2">
    <location>
        <begin position="223"/>
        <end position="239"/>
    </location>
</feature>
<dbReference type="InParanoid" id="G4T816"/>
<dbReference type="AlphaFoldDB" id="G4T816"/>
<evidence type="ECO:0000259" key="3">
    <source>
        <dbReference type="SMART" id="SM01083"/>
    </source>
</evidence>
<proteinExistence type="predicted"/>
<dbReference type="eggNOG" id="ENOG502RR25">
    <property type="taxonomic scope" value="Eukaryota"/>
</dbReference>
<keyword evidence="1" id="KW-0175">Coiled coil</keyword>
<accession>G4T816</accession>
<dbReference type="InterPro" id="IPR039875">
    <property type="entry name" value="LENG1-like"/>
</dbReference>
<comment type="caution">
    <text evidence="4">The sequence shown here is derived from an EMBL/GenBank/DDBJ whole genome shotgun (WGS) entry which is preliminary data.</text>
</comment>
<evidence type="ECO:0000313" key="4">
    <source>
        <dbReference type="EMBL" id="CCA67486.1"/>
    </source>
</evidence>
<feature type="region of interest" description="Disordered" evidence="2">
    <location>
        <begin position="117"/>
        <end position="267"/>
    </location>
</feature>
<keyword evidence="5" id="KW-1185">Reference proteome</keyword>
<evidence type="ECO:0000256" key="2">
    <source>
        <dbReference type="SAM" id="MobiDB-lite"/>
    </source>
</evidence>
<dbReference type="OrthoDB" id="2159131at2759"/>
<dbReference type="HOGENOM" id="CLU_057377_0_0_1"/>
<dbReference type="Proteomes" id="UP000007148">
    <property type="component" value="Unassembled WGS sequence"/>
</dbReference>
<gene>
    <name evidence="4" type="ORF">PIIN_01315</name>
</gene>
<name>G4T816_SERID</name>
<dbReference type="STRING" id="1109443.G4T816"/>
<protein>
    <recommendedName>
        <fullName evidence="3">CBF1-interacting co-repressor CIR N-terminal domain-containing protein</fullName>
    </recommendedName>
</protein>
<feature type="compositionally biased region" description="Low complexity" evidence="2">
    <location>
        <begin position="189"/>
        <end position="200"/>
    </location>
</feature>
<dbReference type="InterPro" id="IPR019339">
    <property type="entry name" value="CIR_N_dom"/>
</dbReference>
<dbReference type="EMBL" id="CAFZ01000014">
    <property type="protein sequence ID" value="CCA67486.1"/>
    <property type="molecule type" value="Genomic_DNA"/>
</dbReference>
<dbReference type="OMA" id="KDLRPWY"/>
<dbReference type="SMART" id="SM01083">
    <property type="entry name" value="Cir_N"/>
    <property type="match status" value="1"/>
</dbReference>
<evidence type="ECO:0000256" key="1">
    <source>
        <dbReference type="SAM" id="Coils"/>
    </source>
</evidence>
<feature type="coiled-coil region" evidence="1">
    <location>
        <begin position="18"/>
        <end position="56"/>
    </location>
</feature>